<comment type="caution">
    <text evidence="2">The sequence shown here is derived from an EMBL/GenBank/DDBJ whole genome shotgun (WGS) entry which is preliminary data.</text>
</comment>
<dbReference type="PANTHER" id="PTHR15615:SF108">
    <property type="entry name" value="PROTEIN CNPPD1"/>
    <property type="match status" value="1"/>
</dbReference>
<proteinExistence type="predicted"/>
<evidence type="ECO:0000259" key="1">
    <source>
        <dbReference type="Pfam" id="PF00134"/>
    </source>
</evidence>
<dbReference type="InterPro" id="IPR006671">
    <property type="entry name" value="Cyclin_N"/>
</dbReference>
<reference evidence="2" key="1">
    <citation type="submission" date="2023-06" db="EMBL/GenBank/DDBJ databases">
        <authorList>
            <person name="Kurt Z."/>
        </authorList>
    </citation>
    <scope>NUCLEOTIDE SEQUENCE</scope>
</reference>
<name>A0AA86UTI8_9EUKA</name>
<dbReference type="EMBL" id="CATOUU010001089">
    <property type="protein sequence ID" value="CAI9971095.1"/>
    <property type="molecule type" value="Genomic_DNA"/>
</dbReference>
<gene>
    <name evidence="2" type="ORF">HINF_LOCUS58740</name>
    <name evidence="3" type="ORF">HINF_LOCUS61322</name>
</gene>
<dbReference type="PANTHER" id="PTHR15615">
    <property type="match status" value="1"/>
</dbReference>
<dbReference type="Pfam" id="PF00134">
    <property type="entry name" value="Cyclin_N"/>
    <property type="match status" value="1"/>
</dbReference>
<dbReference type="Proteomes" id="UP001642409">
    <property type="component" value="Unassembled WGS sequence"/>
</dbReference>
<evidence type="ECO:0000313" key="4">
    <source>
        <dbReference type="Proteomes" id="UP001642409"/>
    </source>
</evidence>
<dbReference type="InterPro" id="IPR036915">
    <property type="entry name" value="Cyclin-like_sf"/>
</dbReference>
<dbReference type="Gene3D" id="1.10.472.10">
    <property type="entry name" value="Cyclin-like"/>
    <property type="match status" value="1"/>
</dbReference>
<organism evidence="2">
    <name type="scientific">Hexamita inflata</name>
    <dbReference type="NCBI Taxonomy" id="28002"/>
    <lineage>
        <taxon>Eukaryota</taxon>
        <taxon>Metamonada</taxon>
        <taxon>Diplomonadida</taxon>
        <taxon>Hexamitidae</taxon>
        <taxon>Hexamitinae</taxon>
        <taxon>Hexamita</taxon>
    </lineage>
</organism>
<reference evidence="3 4" key="2">
    <citation type="submission" date="2024-07" db="EMBL/GenBank/DDBJ databases">
        <authorList>
            <person name="Akdeniz Z."/>
        </authorList>
    </citation>
    <scope>NUCLEOTIDE SEQUENCE [LARGE SCALE GENOMIC DNA]</scope>
</reference>
<sequence>MFEKTKLEPEVLLCTVVMFQKILQLYKITRYTLKPILSTIIMIQSKLNDDRGMKLPSFARHSGIPVDDLMKMEWELCQVLDWKIYVRLREYQEIFDKIINEE</sequence>
<keyword evidence="4" id="KW-1185">Reference proteome</keyword>
<accession>A0AA86UTI8</accession>
<evidence type="ECO:0000313" key="3">
    <source>
        <dbReference type="EMBL" id="CAL6082601.1"/>
    </source>
</evidence>
<dbReference type="SUPFAM" id="SSF47954">
    <property type="entry name" value="Cyclin-like"/>
    <property type="match status" value="1"/>
</dbReference>
<dbReference type="GO" id="GO:0019901">
    <property type="term" value="F:protein kinase binding"/>
    <property type="evidence" value="ECO:0007669"/>
    <property type="project" value="InterPro"/>
</dbReference>
<evidence type="ECO:0000313" key="2">
    <source>
        <dbReference type="EMBL" id="CAI9971095.1"/>
    </source>
</evidence>
<dbReference type="EMBL" id="CAXDID020000366">
    <property type="protein sequence ID" value="CAL6082601.1"/>
    <property type="molecule type" value="Genomic_DNA"/>
</dbReference>
<dbReference type="InterPro" id="IPR013922">
    <property type="entry name" value="Cyclin_PHO80-like"/>
</dbReference>
<dbReference type="AlphaFoldDB" id="A0AA86UTI8"/>
<feature type="domain" description="Cyclin N-terminal" evidence="1">
    <location>
        <begin position="2"/>
        <end position="84"/>
    </location>
</feature>
<protein>
    <submittedName>
        <fullName evidence="3">Cyclin</fullName>
    </submittedName>
    <submittedName>
        <fullName evidence="2">N-terminal</fullName>
    </submittedName>
</protein>